<reference evidence="1 2" key="1">
    <citation type="journal article" date="2019" name="Commun. Biol.">
        <title>The bagworm genome reveals a unique fibroin gene that provides high tensile strength.</title>
        <authorList>
            <person name="Kono N."/>
            <person name="Nakamura H."/>
            <person name="Ohtoshi R."/>
            <person name="Tomita M."/>
            <person name="Numata K."/>
            <person name="Arakawa K."/>
        </authorList>
    </citation>
    <scope>NUCLEOTIDE SEQUENCE [LARGE SCALE GENOMIC DNA]</scope>
</reference>
<proteinExistence type="predicted"/>
<gene>
    <name evidence="1" type="ORF">EVAR_75468_1</name>
</gene>
<evidence type="ECO:0000313" key="2">
    <source>
        <dbReference type="Proteomes" id="UP000299102"/>
    </source>
</evidence>
<comment type="caution">
    <text evidence="1">The sequence shown here is derived from an EMBL/GenBank/DDBJ whole genome shotgun (WGS) entry which is preliminary data.</text>
</comment>
<dbReference type="EMBL" id="BGZK01000067">
    <property type="protein sequence ID" value="GBP14889.1"/>
    <property type="molecule type" value="Genomic_DNA"/>
</dbReference>
<sequence length="190" mass="21164">MSDDGLLYCFVELRHDSFTALEIPILGRSSLTAPLEIQTKSRYVESARPRLNVSHSDCYPVLHSTHGHARVWSISSPILIQVEFDCDPALDPDSTHNFEFDSTPSYFTRLLAGFDVERGRATGERRFLYIVAYLDRLRPSFSAPTKDNARQSRFRSALLAAEHAPPSPGRLRGAATSEVSAGRRALTALN</sequence>
<dbReference type="AlphaFoldDB" id="A0A4C1TK01"/>
<keyword evidence="2" id="KW-1185">Reference proteome</keyword>
<organism evidence="1 2">
    <name type="scientific">Eumeta variegata</name>
    <name type="common">Bagworm moth</name>
    <name type="synonym">Eumeta japonica</name>
    <dbReference type="NCBI Taxonomy" id="151549"/>
    <lineage>
        <taxon>Eukaryota</taxon>
        <taxon>Metazoa</taxon>
        <taxon>Ecdysozoa</taxon>
        <taxon>Arthropoda</taxon>
        <taxon>Hexapoda</taxon>
        <taxon>Insecta</taxon>
        <taxon>Pterygota</taxon>
        <taxon>Neoptera</taxon>
        <taxon>Endopterygota</taxon>
        <taxon>Lepidoptera</taxon>
        <taxon>Glossata</taxon>
        <taxon>Ditrysia</taxon>
        <taxon>Tineoidea</taxon>
        <taxon>Psychidae</taxon>
        <taxon>Oiketicinae</taxon>
        <taxon>Eumeta</taxon>
    </lineage>
</organism>
<dbReference type="Proteomes" id="UP000299102">
    <property type="component" value="Unassembled WGS sequence"/>
</dbReference>
<name>A0A4C1TK01_EUMVA</name>
<protein>
    <submittedName>
        <fullName evidence="1">Uncharacterized protein</fullName>
    </submittedName>
</protein>
<evidence type="ECO:0000313" key="1">
    <source>
        <dbReference type="EMBL" id="GBP14889.1"/>
    </source>
</evidence>
<accession>A0A4C1TK01</accession>